<dbReference type="PANTHER" id="PTHR12984">
    <property type="entry name" value="SCY1-RELATED S/T PROTEIN KINASE-LIKE"/>
    <property type="match status" value="1"/>
</dbReference>
<protein>
    <recommendedName>
        <fullName evidence="4">Protein kinase domain-containing protein</fullName>
    </recommendedName>
</protein>
<reference evidence="2 3" key="2">
    <citation type="journal article" date="2019" name="G3 (Bethesda)">
        <title>Hybrid Assembly of the Genome of the Entomopathogenic Nematode Steinernema carpocapsae Identifies the X-Chromosome.</title>
        <authorList>
            <person name="Serra L."/>
            <person name="Macchietto M."/>
            <person name="Macias-Munoz A."/>
            <person name="McGill C.J."/>
            <person name="Rodriguez I.M."/>
            <person name="Rodriguez B."/>
            <person name="Murad R."/>
            <person name="Mortazavi A."/>
        </authorList>
    </citation>
    <scope>NUCLEOTIDE SEQUENCE [LARGE SCALE GENOMIC DNA]</scope>
    <source>
        <strain evidence="2 3">ALL</strain>
    </source>
</reference>
<dbReference type="Gene3D" id="1.10.510.10">
    <property type="entry name" value="Transferase(Phosphotransferase) domain 1"/>
    <property type="match status" value="1"/>
</dbReference>
<evidence type="ECO:0000313" key="3">
    <source>
        <dbReference type="Proteomes" id="UP000298663"/>
    </source>
</evidence>
<dbReference type="InterPro" id="IPR011989">
    <property type="entry name" value="ARM-like"/>
</dbReference>
<evidence type="ECO:0000256" key="1">
    <source>
        <dbReference type="SAM" id="MobiDB-lite"/>
    </source>
</evidence>
<dbReference type="SUPFAM" id="SSF56112">
    <property type="entry name" value="Protein kinase-like (PK-like)"/>
    <property type="match status" value="1"/>
</dbReference>
<dbReference type="Gene3D" id="1.25.10.10">
    <property type="entry name" value="Leucine-rich Repeat Variant"/>
    <property type="match status" value="1"/>
</dbReference>
<dbReference type="InterPro" id="IPR051177">
    <property type="entry name" value="CIK-Related_Protein"/>
</dbReference>
<evidence type="ECO:0008006" key="4">
    <source>
        <dbReference type="Google" id="ProtNLM"/>
    </source>
</evidence>
<name>A0A4U5MIQ0_STECR</name>
<feature type="compositionally biased region" description="Polar residues" evidence="1">
    <location>
        <begin position="572"/>
        <end position="581"/>
    </location>
</feature>
<dbReference type="OrthoDB" id="447103at2759"/>
<gene>
    <name evidence="2" type="ORF">L596_021417</name>
</gene>
<dbReference type="InterPro" id="IPR011009">
    <property type="entry name" value="Kinase-like_dom_sf"/>
</dbReference>
<evidence type="ECO:0000313" key="2">
    <source>
        <dbReference type="EMBL" id="TKR69234.1"/>
    </source>
</evidence>
<feature type="compositionally biased region" description="Acidic residues" evidence="1">
    <location>
        <begin position="619"/>
        <end position="631"/>
    </location>
</feature>
<feature type="compositionally biased region" description="Polar residues" evidence="1">
    <location>
        <begin position="680"/>
        <end position="692"/>
    </location>
</feature>
<accession>A0A4U5MIQ0</accession>
<dbReference type="AlphaFoldDB" id="A0A4U5MIQ0"/>
<feature type="region of interest" description="Disordered" evidence="1">
    <location>
        <begin position="568"/>
        <end position="770"/>
    </location>
</feature>
<comment type="caution">
    <text evidence="2">The sequence shown here is derived from an EMBL/GenBank/DDBJ whole genome shotgun (WGS) entry which is preliminary data.</text>
</comment>
<keyword evidence="3" id="KW-1185">Reference proteome</keyword>
<dbReference type="Gene3D" id="3.30.200.20">
    <property type="entry name" value="Phosphorylase Kinase, domain 1"/>
    <property type="match status" value="1"/>
</dbReference>
<dbReference type="InterPro" id="IPR016024">
    <property type="entry name" value="ARM-type_fold"/>
</dbReference>
<reference evidence="2 3" key="1">
    <citation type="journal article" date="2015" name="Genome Biol.">
        <title>Comparative genomics of Steinernema reveals deeply conserved gene regulatory networks.</title>
        <authorList>
            <person name="Dillman A.R."/>
            <person name="Macchietto M."/>
            <person name="Porter C.F."/>
            <person name="Rogers A."/>
            <person name="Williams B."/>
            <person name="Antoshechkin I."/>
            <person name="Lee M.M."/>
            <person name="Goodwin Z."/>
            <person name="Lu X."/>
            <person name="Lewis E.E."/>
            <person name="Goodrich-Blair H."/>
            <person name="Stock S.P."/>
            <person name="Adams B.J."/>
            <person name="Sternberg P.W."/>
            <person name="Mortazavi A."/>
        </authorList>
    </citation>
    <scope>NUCLEOTIDE SEQUENCE [LARGE SCALE GENOMIC DNA]</scope>
    <source>
        <strain evidence="2 3">ALL</strain>
    </source>
</reference>
<proteinExistence type="predicted"/>
<dbReference type="SUPFAM" id="SSF48371">
    <property type="entry name" value="ARM repeat"/>
    <property type="match status" value="1"/>
</dbReference>
<dbReference type="Proteomes" id="UP000298663">
    <property type="component" value="Unassembled WGS sequence"/>
</dbReference>
<sequence length="770" mass="85608">MSFQSVKANPAKNVKKMASVLSSFFSRDPRSSFAYEIPTDRFYTANNGISMGKSVKKAEPTEQATCFSVEPSNASVLKTQIMKLRTMRHPNILTFLDSLESDSGVHLITEPCQPLCQYITNATFSQTQLESFVSWGLYQLMNCLSFLHNDAKLSHNSLRTSIFVTPAGDWKLAGFEKSSPFESAKYDLNALGMLIWEVFNGFNPGLEKPNGLGKVPGKLGQSVKKMFSPSANRSTAIGELLQECRKPGGFLKNKFVETLLFLEEFQIRDAREKQQFFVELKDHLELYPDDIAKYKILPKLIHSYEYGDAGSHILVPMFILGRLLDEDEYQQRIVPCLCKLFSSTDRSTRVKLLDQIDEFASHLTNQVVNERIYSNLIMGLSDTSPAMRESTVKAMVPLAEKLNAYNLNTDLMRHLARLQGSDDQPGIRTNVTICLGKIAGYLEPSNRAKILIGAFTRALRDPFTPSRSAGLLGLIATQQYYTLVDVANRIIPALCPLTCDPEKSVRDQAFKAIHGFLGKLEKASENPELIPELESEVKSGGKGGILNSEKVPQWASWAIKSISGKFYKAPPSATQGNPSDKSSVDKEETRSPALSVRSERLSISGSESGKHVVLVDVRDEPEPEDDGDADDWSTGWETSMADIPATKLVPKSARKSLKLAAKRDNDDLDLDGLSLGASSTKPSMKPVTQSTGGWDDFDVEEPEPTKPAPSGGVGGWDDEGWGWDDAKPEKRFQNRRRQRRRCSQEKSADRKCRRGTSVSEKSWKRSGKVR</sequence>
<organism evidence="2 3">
    <name type="scientific">Steinernema carpocapsae</name>
    <name type="common">Entomopathogenic nematode</name>
    <dbReference type="NCBI Taxonomy" id="34508"/>
    <lineage>
        <taxon>Eukaryota</taxon>
        <taxon>Metazoa</taxon>
        <taxon>Ecdysozoa</taxon>
        <taxon>Nematoda</taxon>
        <taxon>Chromadorea</taxon>
        <taxon>Rhabditida</taxon>
        <taxon>Tylenchina</taxon>
        <taxon>Panagrolaimomorpha</taxon>
        <taxon>Strongyloidoidea</taxon>
        <taxon>Steinernematidae</taxon>
        <taxon>Steinernema</taxon>
    </lineage>
</organism>
<dbReference type="PANTHER" id="PTHR12984:SF3">
    <property type="entry name" value="N-TERMINAL KINASE-LIKE PROTEIN"/>
    <property type="match status" value="1"/>
</dbReference>
<dbReference type="EMBL" id="AZBU02000007">
    <property type="protein sequence ID" value="TKR69234.1"/>
    <property type="molecule type" value="Genomic_DNA"/>
</dbReference>
<dbReference type="STRING" id="34508.A0A4U5MIQ0"/>